<sequence>MKEIDSRAREVVEKLQKDRLLGYILTSSLFALMVMLPFSFIFETSPEQRLALFFMTVAAKIILDLAYNIDRILERIPKKLIAILIVLIFLLTPVGGLNLSRNFHLSPEGALGLEIDHIELIEDNVYGAYWANGLEYGVAILENTLGGLRWKQISGSFHNAMPFGSSHWEATAISMDYDNPTSFYYASFFKTYEPEIKGNTLNVFYNEKTGIKRVEEIIELDGEIKPGINFFTGVGELSKEPRWIDIVNMDYRIVIEEVDVRENDGVYAYFKMIGGYQLHEAE</sequence>
<organism evidence="2 3">
    <name type="scientific">Alkalicella caledoniensis</name>
    <dbReference type="NCBI Taxonomy" id="2731377"/>
    <lineage>
        <taxon>Bacteria</taxon>
        <taxon>Bacillati</taxon>
        <taxon>Bacillota</taxon>
        <taxon>Clostridia</taxon>
        <taxon>Eubacteriales</taxon>
        <taxon>Proteinivoracaceae</taxon>
        <taxon>Alkalicella</taxon>
    </lineage>
</organism>
<feature type="transmembrane region" description="Helical" evidence="1">
    <location>
        <begin position="20"/>
        <end position="42"/>
    </location>
</feature>
<keyword evidence="1" id="KW-1133">Transmembrane helix</keyword>
<feature type="transmembrane region" description="Helical" evidence="1">
    <location>
        <begin position="48"/>
        <end position="68"/>
    </location>
</feature>
<keyword evidence="3" id="KW-1185">Reference proteome</keyword>
<evidence type="ECO:0000313" key="2">
    <source>
        <dbReference type="EMBL" id="QNO15964.1"/>
    </source>
</evidence>
<reference evidence="2 3" key="1">
    <citation type="submission" date="2020-07" db="EMBL/GenBank/DDBJ databases">
        <title>Alkalicella. sp. LB2 genome.</title>
        <authorList>
            <person name="Postec A."/>
            <person name="Quemeneur M."/>
        </authorList>
    </citation>
    <scope>NUCLEOTIDE SEQUENCE [LARGE SCALE GENOMIC DNA]</scope>
    <source>
        <strain evidence="2 3">LB2</strain>
    </source>
</reference>
<dbReference type="AlphaFoldDB" id="A0A7G9WBA2"/>
<keyword evidence="1" id="KW-0812">Transmembrane</keyword>
<feature type="transmembrane region" description="Helical" evidence="1">
    <location>
        <begin position="80"/>
        <end position="99"/>
    </location>
</feature>
<accession>A0A7G9WBA2</accession>
<dbReference type="EMBL" id="CP058559">
    <property type="protein sequence ID" value="QNO15964.1"/>
    <property type="molecule type" value="Genomic_DNA"/>
</dbReference>
<evidence type="ECO:0000256" key="1">
    <source>
        <dbReference type="SAM" id="Phobius"/>
    </source>
</evidence>
<gene>
    <name evidence="2" type="ORF">HYG86_14910</name>
</gene>
<dbReference type="KEGG" id="acae:HYG86_14910"/>
<name>A0A7G9WBA2_ALKCA</name>
<dbReference type="Proteomes" id="UP000516160">
    <property type="component" value="Chromosome"/>
</dbReference>
<protein>
    <submittedName>
        <fullName evidence="2">Uncharacterized protein</fullName>
    </submittedName>
</protein>
<evidence type="ECO:0000313" key="3">
    <source>
        <dbReference type="Proteomes" id="UP000516160"/>
    </source>
</evidence>
<keyword evidence="1" id="KW-0472">Membrane</keyword>
<proteinExistence type="predicted"/>
<dbReference type="RefSeq" id="WP_213166363.1">
    <property type="nucleotide sequence ID" value="NZ_CP058559.1"/>
</dbReference>